<feature type="transmembrane region" description="Helical" evidence="2">
    <location>
        <begin position="317"/>
        <end position="342"/>
    </location>
</feature>
<feature type="region of interest" description="Disordered" evidence="1">
    <location>
        <begin position="361"/>
        <end position="380"/>
    </location>
</feature>
<proteinExistence type="predicted"/>
<dbReference type="RefSeq" id="WP_111333579.1">
    <property type="nucleotide sequence ID" value="NZ_CP030032.1"/>
</dbReference>
<gene>
    <name evidence="3" type="ORF">DN745_07775</name>
</gene>
<evidence type="ECO:0000256" key="1">
    <source>
        <dbReference type="SAM" id="MobiDB-lite"/>
    </source>
</evidence>
<reference evidence="3 4" key="1">
    <citation type="submission" date="2018-06" db="EMBL/GenBank/DDBJ databases">
        <title>Lujinxingia sediminis gen. nov. sp. nov., a new facultative anaerobic member of the class Deltaproteobacteria, and proposal of Lujinxingaceae fam. nov.</title>
        <authorList>
            <person name="Guo L.-Y."/>
            <person name="Li C.-M."/>
            <person name="Wang S."/>
            <person name="Du Z.-J."/>
        </authorList>
    </citation>
    <scope>NUCLEOTIDE SEQUENCE [LARGE SCALE GENOMIC DNA]</scope>
    <source>
        <strain evidence="3 4">FA350</strain>
    </source>
</reference>
<keyword evidence="4" id="KW-1185">Reference proteome</keyword>
<organism evidence="3 4">
    <name type="scientific">Bradymonas sediminis</name>
    <dbReference type="NCBI Taxonomy" id="1548548"/>
    <lineage>
        <taxon>Bacteria</taxon>
        <taxon>Deltaproteobacteria</taxon>
        <taxon>Bradymonadales</taxon>
        <taxon>Bradymonadaceae</taxon>
        <taxon>Bradymonas</taxon>
    </lineage>
</organism>
<feature type="compositionally biased region" description="Acidic residues" evidence="1">
    <location>
        <begin position="469"/>
        <end position="480"/>
    </location>
</feature>
<feature type="compositionally biased region" description="Acidic residues" evidence="1">
    <location>
        <begin position="443"/>
        <end position="452"/>
    </location>
</feature>
<feature type="compositionally biased region" description="Polar residues" evidence="1">
    <location>
        <begin position="362"/>
        <end position="374"/>
    </location>
</feature>
<evidence type="ECO:0000256" key="2">
    <source>
        <dbReference type="SAM" id="Phobius"/>
    </source>
</evidence>
<feature type="region of interest" description="Disordered" evidence="1">
    <location>
        <begin position="411"/>
        <end position="555"/>
    </location>
</feature>
<evidence type="ECO:0000313" key="3">
    <source>
        <dbReference type="EMBL" id="AWV89243.1"/>
    </source>
</evidence>
<feature type="transmembrane region" description="Helical" evidence="2">
    <location>
        <begin position="183"/>
        <end position="205"/>
    </location>
</feature>
<protein>
    <submittedName>
        <fullName evidence="3">Uncharacterized protein</fullName>
    </submittedName>
</protein>
<keyword evidence="2" id="KW-0472">Membrane</keyword>
<dbReference type="EMBL" id="CP030032">
    <property type="protein sequence ID" value="AWV89243.1"/>
    <property type="molecule type" value="Genomic_DNA"/>
</dbReference>
<feature type="compositionally biased region" description="Polar residues" evidence="1">
    <location>
        <begin position="499"/>
        <end position="524"/>
    </location>
</feature>
<dbReference type="Proteomes" id="UP000249799">
    <property type="component" value="Chromosome"/>
</dbReference>
<feature type="transmembrane region" description="Helical" evidence="2">
    <location>
        <begin position="114"/>
        <end position="135"/>
    </location>
</feature>
<keyword evidence="2" id="KW-1133">Transmembrane helix</keyword>
<keyword evidence="2" id="KW-0812">Transmembrane</keyword>
<accession>A0A2Z4FJX0</accession>
<dbReference type="KEGG" id="bsed:DN745_07775"/>
<feature type="transmembrane region" description="Helical" evidence="2">
    <location>
        <begin position="284"/>
        <end position="305"/>
    </location>
</feature>
<feature type="transmembrane region" description="Helical" evidence="2">
    <location>
        <begin position="58"/>
        <end position="83"/>
    </location>
</feature>
<sequence>MNEPAKKQGYFNPRALFSLPFGDRSARGARRDAFDPKGYFQHARQILTKAPLLFALKIGASVASGAVWLGIALFVTLPILLVLGESLENAMPGLAGISATVAEVLAFLTQPAFVLGALGLIAGAWATSLCLHAFASAGIWATLRRAIHQEAEFYASDTNSLRGCLTLLKDGTASFGRVLGLQLMVACTSAIVLFLGVLLLNGILFSTTRGAFAGSPVLVRAFLWAWPLTLFSSFAILVRLSTEVAAAAMMLDDLPIGRALAKGARFVVDAFVPVYRLFLYAAKLFLWPLVFYYGVLIAQNLVFVIPSLSPLFAALRLLAFVILFVTSSVIAVFFKAAIFSYYQTAKSGGAYTSNRPHAAKMASSQNSTRNNMQKPASPARIKMTSETTLDDYMPVSYPNIIDISELVRAPKEEAVEQPEAPSDAAIMKTHTGVPGFGTLQKDEDAEPVEEAPESSVTEAKEAALVPAQEDQDENTSDDETSSGGYKKLAIPKPNFAPPTDSQATPGSNDAQDNGATEAAPTSTIVGMPAPRKLSIPKPPGLSTPERTDAEDDPNS</sequence>
<feature type="transmembrane region" description="Helical" evidence="2">
    <location>
        <begin position="217"/>
        <end position="238"/>
    </location>
</feature>
<evidence type="ECO:0000313" key="4">
    <source>
        <dbReference type="Proteomes" id="UP000249799"/>
    </source>
</evidence>
<dbReference type="OrthoDB" id="5499900at2"/>
<name>A0A2Z4FJX0_9DELT</name>
<dbReference type="AlphaFoldDB" id="A0A2Z4FJX0"/>